<dbReference type="PANTHER" id="PTHR33738">
    <property type="entry name" value="EMB|CAB82975.1"/>
    <property type="match status" value="1"/>
</dbReference>
<gene>
    <name evidence="2" type="ORF">P3X46_015658</name>
</gene>
<reference evidence="2" key="1">
    <citation type="journal article" date="2023" name="Plant Biotechnol. J.">
        <title>Chromosome-level wild Hevea brasiliensis genome provides new tools for genomic-assisted breeding and valuable loci to elevate rubber yield.</title>
        <authorList>
            <person name="Cheng H."/>
            <person name="Song X."/>
            <person name="Hu Y."/>
            <person name="Wu T."/>
            <person name="Yang Q."/>
            <person name="An Z."/>
            <person name="Feng S."/>
            <person name="Deng Z."/>
            <person name="Wu W."/>
            <person name="Zeng X."/>
            <person name="Tu M."/>
            <person name="Wang X."/>
            <person name="Huang H."/>
        </authorList>
    </citation>
    <scope>NUCLEOTIDE SEQUENCE</scope>
    <source>
        <strain evidence="2">MT/VB/25A 57/8</strain>
    </source>
</reference>
<sequence>MDRQKEGSSSLSSSSSFTADLFGIKESPPSSSTGIFASIFPPPSRVLGTKFSSSEVIGSWQSSPLEIKGGTPNKEHQQPLARQQAITCLTRKRIRFLWKNEQSRVI</sequence>
<dbReference type="EMBL" id="JARPOI010000009">
    <property type="protein sequence ID" value="KAJ9172417.1"/>
    <property type="molecule type" value="Genomic_DNA"/>
</dbReference>
<evidence type="ECO:0000313" key="2">
    <source>
        <dbReference type="EMBL" id="KAJ9172417.1"/>
    </source>
</evidence>
<feature type="region of interest" description="Disordered" evidence="1">
    <location>
        <begin position="62"/>
        <end position="81"/>
    </location>
</feature>
<name>A0ABQ9LWP7_HEVBR</name>
<dbReference type="PANTHER" id="PTHR33738:SF8">
    <property type="entry name" value="OS05G0454500 PROTEIN"/>
    <property type="match status" value="1"/>
</dbReference>
<organism evidence="2 3">
    <name type="scientific">Hevea brasiliensis</name>
    <name type="common">Para rubber tree</name>
    <name type="synonym">Siphonia brasiliensis</name>
    <dbReference type="NCBI Taxonomy" id="3981"/>
    <lineage>
        <taxon>Eukaryota</taxon>
        <taxon>Viridiplantae</taxon>
        <taxon>Streptophyta</taxon>
        <taxon>Embryophyta</taxon>
        <taxon>Tracheophyta</taxon>
        <taxon>Spermatophyta</taxon>
        <taxon>Magnoliopsida</taxon>
        <taxon>eudicotyledons</taxon>
        <taxon>Gunneridae</taxon>
        <taxon>Pentapetalae</taxon>
        <taxon>rosids</taxon>
        <taxon>fabids</taxon>
        <taxon>Malpighiales</taxon>
        <taxon>Euphorbiaceae</taxon>
        <taxon>Crotonoideae</taxon>
        <taxon>Micrandreae</taxon>
        <taxon>Hevea</taxon>
    </lineage>
</organism>
<keyword evidence="3" id="KW-1185">Reference proteome</keyword>
<accession>A0ABQ9LWP7</accession>
<evidence type="ECO:0000313" key="3">
    <source>
        <dbReference type="Proteomes" id="UP001174677"/>
    </source>
</evidence>
<proteinExistence type="predicted"/>
<protein>
    <submittedName>
        <fullName evidence="2">Uncharacterized protein</fullName>
    </submittedName>
</protein>
<comment type="caution">
    <text evidence="2">The sequence shown here is derived from an EMBL/GenBank/DDBJ whole genome shotgun (WGS) entry which is preliminary data.</text>
</comment>
<dbReference type="Proteomes" id="UP001174677">
    <property type="component" value="Chromosome 9"/>
</dbReference>
<evidence type="ECO:0000256" key="1">
    <source>
        <dbReference type="SAM" id="MobiDB-lite"/>
    </source>
</evidence>